<keyword evidence="2" id="KW-0391">Immunity</keyword>
<dbReference type="Pfam" id="PF01510">
    <property type="entry name" value="Amidase_2"/>
    <property type="match status" value="1"/>
</dbReference>
<keyword evidence="7" id="KW-1185">Reference proteome</keyword>
<dbReference type="InterPro" id="IPR002502">
    <property type="entry name" value="Amidase_domain"/>
</dbReference>
<dbReference type="AlphaFoldDB" id="A0A3B3RX80"/>
<feature type="domain" description="Peptidoglycan recognition protein family" evidence="5">
    <location>
        <begin position="296"/>
        <end position="442"/>
    </location>
</feature>
<dbReference type="InterPro" id="IPR036505">
    <property type="entry name" value="Amidase/PGRP_sf"/>
</dbReference>
<dbReference type="CDD" id="cd06583">
    <property type="entry name" value="PGRP"/>
    <property type="match status" value="1"/>
</dbReference>
<dbReference type="InterPro" id="IPR006619">
    <property type="entry name" value="PGRP_domain_met/bac"/>
</dbReference>
<dbReference type="Ensembl" id="ENSPKIT00000003726.1">
    <property type="protein sequence ID" value="ENSPKIP00000023052.1"/>
    <property type="gene ID" value="ENSPKIG00000006826.1"/>
</dbReference>
<feature type="signal peptide" evidence="3">
    <location>
        <begin position="1"/>
        <end position="21"/>
    </location>
</feature>
<dbReference type="Proteomes" id="UP000261540">
    <property type="component" value="Unplaced"/>
</dbReference>
<sequence>MSPVKWFVTLAVLIIGSKVNAAIPRHMDEFIRVLEHVEAQNPGLGPLGTVRALRHLAGYGDLFAESFLGSANDDYSRAALVLNVEFDDFIGKALRHRVSEGGEEVGVVLIRDGTTVAMAPLLLGIEAGLQTKVDALHAVALTRTLGLSFLAFHNSLLPQRLGPSGCWDSVTWPAMFTLPGKPSLATEALINGGMDGIILGTEISLLTQRPPTLSGLLKQYYSYSLGPGGLDSAPRLISVLRRDNFRELVSAASLRKEVMSSMQVHWRLMGDVRAVGSKRIVKEGVQEFIQSYANCPTIIPRCQWGAEPYRGTPTQLSPPLSYMYVHHTYEPGQPCLSFDQCAADMRSMQRFHQDGNGWDDIGYSFVAGSDGNIYEGRGWAWQGAHTLGHNSKGYGVAIIGDFTSCLPSPRTLELVRERLPACAVGSGHLSPGYIVHGHRQLVNTSCPGDTLYREIQTWPHFRVTRNRCDTTVSKNHPFI</sequence>
<dbReference type="PANTHER" id="PTHR11022">
    <property type="entry name" value="PEPTIDOGLYCAN RECOGNITION PROTEIN"/>
    <property type="match status" value="1"/>
</dbReference>
<dbReference type="GeneTree" id="ENSGT00940000158718"/>
<protein>
    <submittedName>
        <fullName evidence="6">Peptidoglycan recognition protein 6</fullName>
    </submittedName>
</protein>
<evidence type="ECO:0000313" key="7">
    <source>
        <dbReference type="Proteomes" id="UP000261540"/>
    </source>
</evidence>
<evidence type="ECO:0000259" key="4">
    <source>
        <dbReference type="SMART" id="SM00644"/>
    </source>
</evidence>
<evidence type="ECO:0000256" key="1">
    <source>
        <dbReference type="ARBA" id="ARBA00007553"/>
    </source>
</evidence>
<dbReference type="GO" id="GO:0009253">
    <property type="term" value="P:peptidoglycan catabolic process"/>
    <property type="evidence" value="ECO:0007669"/>
    <property type="project" value="InterPro"/>
</dbReference>
<dbReference type="GO" id="GO:0008270">
    <property type="term" value="F:zinc ion binding"/>
    <property type="evidence" value="ECO:0007669"/>
    <property type="project" value="InterPro"/>
</dbReference>
<dbReference type="STRING" id="1676925.ENSPKIP00000023052"/>
<name>A0A3B3RX80_9TELE</name>
<dbReference type="PANTHER" id="PTHR11022:SF66">
    <property type="entry name" value="N-ACETYLMURAMOYL-L-ALANINE AMIDASE"/>
    <property type="match status" value="1"/>
</dbReference>
<feature type="chain" id="PRO_5017423582" evidence="3">
    <location>
        <begin position="22"/>
        <end position="479"/>
    </location>
</feature>
<dbReference type="Gene3D" id="3.40.80.10">
    <property type="entry name" value="Peptidoglycan recognition protein-like"/>
    <property type="match status" value="1"/>
</dbReference>
<evidence type="ECO:0000313" key="6">
    <source>
        <dbReference type="Ensembl" id="ENSPKIP00000023052.1"/>
    </source>
</evidence>
<reference evidence="6" key="1">
    <citation type="submission" date="2025-08" db="UniProtKB">
        <authorList>
            <consortium name="Ensembl"/>
        </authorList>
    </citation>
    <scope>IDENTIFICATION</scope>
</reference>
<dbReference type="SMART" id="SM00701">
    <property type="entry name" value="PGRP"/>
    <property type="match status" value="1"/>
</dbReference>
<feature type="domain" description="N-acetylmuramoyl-L-alanine amidase" evidence="4">
    <location>
        <begin position="309"/>
        <end position="448"/>
    </location>
</feature>
<dbReference type="GO" id="GO:0042742">
    <property type="term" value="P:defense response to bacterium"/>
    <property type="evidence" value="ECO:0007669"/>
    <property type="project" value="Ensembl"/>
</dbReference>
<organism evidence="6 7">
    <name type="scientific">Paramormyrops kingsleyae</name>
    <dbReference type="NCBI Taxonomy" id="1676925"/>
    <lineage>
        <taxon>Eukaryota</taxon>
        <taxon>Metazoa</taxon>
        <taxon>Chordata</taxon>
        <taxon>Craniata</taxon>
        <taxon>Vertebrata</taxon>
        <taxon>Euteleostomi</taxon>
        <taxon>Actinopterygii</taxon>
        <taxon>Neopterygii</taxon>
        <taxon>Teleostei</taxon>
        <taxon>Osteoglossocephala</taxon>
        <taxon>Osteoglossomorpha</taxon>
        <taxon>Osteoglossiformes</taxon>
        <taxon>Mormyridae</taxon>
        <taxon>Paramormyrops</taxon>
    </lineage>
</organism>
<dbReference type="SUPFAM" id="SSF55846">
    <property type="entry name" value="N-acetylmuramoyl-L-alanine amidase-like"/>
    <property type="match status" value="1"/>
</dbReference>
<comment type="similarity">
    <text evidence="1">Belongs to the N-acetylmuramoyl-L-alanine amidase 2 family.</text>
</comment>
<keyword evidence="3" id="KW-0732">Signal</keyword>
<dbReference type="SMART" id="SM00644">
    <property type="entry name" value="Ami_2"/>
    <property type="match status" value="1"/>
</dbReference>
<dbReference type="GO" id="GO:0002376">
    <property type="term" value="P:immune system process"/>
    <property type="evidence" value="ECO:0007669"/>
    <property type="project" value="UniProtKB-KW"/>
</dbReference>
<accession>A0A3B3RX80</accession>
<evidence type="ECO:0000259" key="5">
    <source>
        <dbReference type="SMART" id="SM00701"/>
    </source>
</evidence>
<dbReference type="GO" id="GO:0008745">
    <property type="term" value="F:N-acetylmuramoyl-L-alanine amidase activity"/>
    <property type="evidence" value="ECO:0007669"/>
    <property type="project" value="Ensembl"/>
</dbReference>
<dbReference type="FunFam" id="3.40.80.10:FF:000001">
    <property type="entry name" value="Peptidoglycan recognition protein 1"/>
    <property type="match status" value="1"/>
</dbReference>
<dbReference type="InterPro" id="IPR015510">
    <property type="entry name" value="PGRP"/>
</dbReference>
<proteinExistence type="inferred from homology"/>
<reference evidence="6" key="2">
    <citation type="submission" date="2025-09" db="UniProtKB">
        <authorList>
            <consortium name="Ensembl"/>
        </authorList>
    </citation>
    <scope>IDENTIFICATION</scope>
</reference>
<evidence type="ECO:0000256" key="2">
    <source>
        <dbReference type="ARBA" id="ARBA00022859"/>
    </source>
</evidence>
<evidence type="ECO:0000256" key="3">
    <source>
        <dbReference type="SAM" id="SignalP"/>
    </source>
</evidence>